<feature type="chain" id="PRO_5011688317" evidence="1">
    <location>
        <begin position="27"/>
        <end position="2717"/>
    </location>
</feature>
<dbReference type="STRING" id="683125.SAMN05660206_11445"/>
<keyword evidence="1" id="KW-0732">Signal</keyword>
<protein>
    <submittedName>
        <fullName evidence="2">H+-ATPase subunit H</fullName>
    </submittedName>
</protein>
<dbReference type="Gene3D" id="2.60.40.1120">
    <property type="entry name" value="Carboxypeptidase-like, regulatory domain"/>
    <property type="match status" value="1"/>
</dbReference>
<gene>
    <name evidence="2" type="ORF">SAMN05660206_11445</name>
</gene>
<organism evidence="2 3">
    <name type="scientific">Sphingobacterium wenxiniae</name>
    <dbReference type="NCBI Taxonomy" id="683125"/>
    <lineage>
        <taxon>Bacteria</taxon>
        <taxon>Pseudomonadati</taxon>
        <taxon>Bacteroidota</taxon>
        <taxon>Sphingobacteriia</taxon>
        <taxon>Sphingobacteriales</taxon>
        <taxon>Sphingobacteriaceae</taxon>
        <taxon>Sphingobacterium</taxon>
    </lineage>
</organism>
<sequence length="2717" mass="296965">MRTYLSTIRFALCLLWTLLTVVCAQAQVQINAHVVPPYLSRVTDYASQPHLMVVTLTNTSTSEVQVQLTARITGDNGIAAWVKPGYRSPSPIVIQPGQTINLNGNDIAFLFDVNKIDYTGISRADMTRGLGLLEGSYTLCIRALQYQTLQPLSPEQTGCTTIRITDLEPPRILTPYNEQKVDTKGVQALPITWTTPPGSSPFIQYKLKIVEMVTPRNPNDAIQSTRAHYEETLNSNMLLYGPQYPALIPGRKYAMVVQAVDPTGMSNFRNRGISEVMSFTYMGNLLKAPLIISPEHQGTFSGQQQFAVQWNPIAEAPAQTEYTVNFYHGDQAGGKNKSIQSLPFYSHKVIGASELIYDFTKMPLLERNENYQVEVIAKDPNQQALFENEGRSNLVDFLFDAKIHRDTTKIKGRLVYQFKDDLTGQVYPIANERVYLSKVYATVSDDPNGLTQPKELSGSAASFFNNEEVFGGQYVTTDADGNFELPCFFTALDSAGVIPTDKWDQNLVHGGGSSNRLLNRYVENLKGKVGVFYKIAVLNPHFKASSELYNFTPGGERDLRQITLDANAYSLKVNVREVFNNLKGDYVENATVRIYREQQYKEEAHYGIPKYEGDILSDELYEKAIKDGKVLIAERKTPILNDKKNANEAYVTFNSLFKNLPSDPYNYKIVLMDGAVVLRETSFKDISNGLSTSATDKNVKLNNIQAVQYTTNATVVNAVKNSLSATPKISTTANVKGVNMAINTTSTTKQVSAANQPALTVTAKGTSVFGTGVTQGAYTKDKWADYRYDKQPETAYLTLEKELHTPPRTKLTGTLKYAYKNKPGIPAQAYANMPLKLVVFYDYREKSTTALGVSNLGYTTGGSYYASVNRQLINFGYQNFLSTAKVETAIQGSFLDVGGKAAEDNYKVVQTVMTDQDGNFEFDFPNADPTGQYMDGVYGTGYGDLSSSMNVEIRRVYRLVPDVPYYCVPDEAIVVQPWESKDAGTYTSFVKTHHIRVQVSRVDRETDPQTAKPFANVPVNLYFDDGFQNQQYLPTIPGLDKNMKANVNTSAPNSGYNNTAAPSAPAGGSSSTGKGLTLLSYTANIGANYSGTLLSSGVVVQAAQQTVLHSLYSHLLMREGQLSDDRGIIEFKDVVRLSYMSGQKSLKYLLEADARGRENDVSFHQDYFLLQSARANRYVKDDVRGIEPESRTPDILFNKDLNPEEVQQYLFRLVPKSTLIRGRVTDSYTTLGIKGVKVKARVALNGKSYHNNNYDFLFEEWATTDENGYYSFPNLEKRIGSFNPDAINSGTVTTSKKNEISIAAPGYEPQTDNIGVLEPGLSGKQIVRNFALNPLGRGAFGYVMDAETGEPVTARVKLKVNGRWVDTEGALQKEVAFNSSLNIVAGQLAQTNFQATVNRSVNTGKAINIGNSGSKITATKNPQGKVTTTVTVADKKDLGVNIVEAAVLSNSKYGEDVQVLYSGSAKSSNTASATSGFSSQASTDLLNLNQWQLMLHYPYQRFVIDLPTKPDSIMILPYDPAYMPLTAAVHAKEPKANLGDFKLTRRKHKINVVVKTRDGARIPNAKVYIEGGGDDFKRTNGNGEVLFEFVNNSTSNFNIYVTNDDVQLPKSKAEKSGKADNVADRQTIGVEKIAFMPTSLNNVTSVDNQKVKTVNVTVDRANVLKGKVSFADDNQPVEGAVVYLEQGTGANSESQAITDANGNYTLLIPEPRPVRVPQLQRGAAAKVAQKNPQIQVSASYNEPNRTFVGVSRKITIQQESQVVNFAINEIKDIDISRLYGFDVRIKKLQARDEGYLISGDLINIPENADFKGKQLDGQEFALSFKDVQVGKSAAVNANKVPKAVPVEERVNLVEKNVRISAFKSFHAKLEGHAEYIQLSKGNTDTAGTIRGKVRLIDNSFNFPTSYMTISGQDFYLGKYAHSGSNKQEIEAFQSGATAEVGHKYAITKDQGKAITFKYLGFDGESGISGERESFVQNDSIHLFLTLKPKIQGGISLALNAGEAIITKDKLLPVKGDGPLEFKLEQWTVMSESWSLAPNSGGIVLRNNKILTGKTDLNLKKLSILSETNELVFDETDVSKQNLTVGGRANLPLTLEKGTEVVFAYDPDVGNIPGKGHFKFTLRNDKGTAASIEKLPGMTRAGDKIMIGYVSVLSNNEEVFGFSQNAKPITIQSQMSFTPGSFFSKEEGLVMNGTINLHLPKLMDAINGSISYYATDSGTPRLSIAPLEFSFIGDGGTKFKSISGADAQLFGGRGLGIAGEIQIPGSDASLKANLVSMVTSGVQSAAKQVANQVAEEAKEYAEEVISQAADAVKKQAEVVIGEYRKKGEEFAAELLDEVLKDETVRKSREFIENSLKSANDTYNEILKLGETGKQYYDALAAKMRLAGEGMNAVNTIIDGNPIGGFLQLNGVLKGAVGIDIVDAAKQKTKQVAMQAVKALQEELPVDNLADGLAQNGGGFSGAKFDFDFKTGRVFGALSMPKLVAGAVILNKVEMEMLFEREGWYFFAGADLNVPAVPLIFPLAVGIGIGNYNTVTPQMEAKFTSMSYVKKLPKVFKQNGFRGFLFTGRKDIIPETRFGVNFVVADFEVGFGAGFDARVYGSFNKQEQEVGIGAMLFAHAYARMAVLGGVCGVSGSVDAEVGVKATFKNTGGKPSISATGCFSAAIAARVWCAFIEKGINVSVMGQLTLCAGSSCAKEGVDFKFSRGSGSCSKDPDFDY</sequence>
<dbReference type="InterPro" id="IPR008969">
    <property type="entry name" value="CarboxyPept-like_regulatory"/>
</dbReference>
<accession>A0A1I6VIY9</accession>
<proteinExistence type="predicted"/>
<dbReference type="SUPFAM" id="SSF49464">
    <property type="entry name" value="Carboxypeptidase regulatory domain-like"/>
    <property type="match status" value="1"/>
</dbReference>
<dbReference type="Proteomes" id="UP000198785">
    <property type="component" value="Unassembled WGS sequence"/>
</dbReference>
<feature type="signal peptide" evidence="1">
    <location>
        <begin position="1"/>
        <end position="26"/>
    </location>
</feature>
<evidence type="ECO:0000313" key="3">
    <source>
        <dbReference type="Proteomes" id="UP000198785"/>
    </source>
</evidence>
<dbReference type="RefSeq" id="WP_093367322.1">
    <property type="nucleotide sequence ID" value="NZ_FOZZ01000014.1"/>
</dbReference>
<keyword evidence="3" id="KW-1185">Reference proteome</keyword>
<dbReference type="OrthoDB" id="1521695at2"/>
<evidence type="ECO:0000256" key="1">
    <source>
        <dbReference type="SAM" id="SignalP"/>
    </source>
</evidence>
<evidence type="ECO:0000313" key="2">
    <source>
        <dbReference type="EMBL" id="SFT13662.1"/>
    </source>
</evidence>
<dbReference type="EMBL" id="FOZZ01000014">
    <property type="protein sequence ID" value="SFT13662.1"/>
    <property type="molecule type" value="Genomic_DNA"/>
</dbReference>
<reference evidence="2 3" key="1">
    <citation type="submission" date="2016-10" db="EMBL/GenBank/DDBJ databases">
        <authorList>
            <person name="de Groot N.N."/>
        </authorList>
    </citation>
    <scope>NUCLEOTIDE SEQUENCE [LARGE SCALE GENOMIC DNA]</scope>
    <source>
        <strain evidence="2 3">DSM 22789</strain>
    </source>
</reference>
<name>A0A1I6VIY9_9SPHI</name>